<proteinExistence type="predicted"/>
<dbReference type="EMBL" id="CAXIEN010000261">
    <property type="protein sequence ID" value="CAL1290217.1"/>
    <property type="molecule type" value="Genomic_DNA"/>
</dbReference>
<reference evidence="1 2" key="1">
    <citation type="submission" date="2024-04" db="EMBL/GenBank/DDBJ databases">
        <authorList>
            <person name="Rising A."/>
            <person name="Reimegard J."/>
            <person name="Sonavane S."/>
            <person name="Akerstrom W."/>
            <person name="Nylinder S."/>
            <person name="Hedman E."/>
            <person name="Kallberg Y."/>
        </authorList>
    </citation>
    <scope>NUCLEOTIDE SEQUENCE [LARGE SCALE GENOMIC DNA]</scope>
</reference>
<name>A0AAV2B2C3_9ARAC</name>
<organism evidence="1 2">
    <name type="scientific">Larinioides sclopetarius</name>
    <dbReference type="NCBI Taxonomy" id="280406"/>
    <lineage>
        <taxon>Eukaryota</taxon>
        <taxon>Metazoa</taxon>
        <taxon>Ecdysozoa</taxon>
        <taxon>Arthropoda</taxon>
        <taxon>Chelicerata</taxon>
        <taxon>Arachnida</taxon>
        <taxon>Araneae</taxon>
        <taxon>Araneomorphae</taxon>
        <taxon>Entelegynae</taxon>
        <taxon>Araneoidea</taxon>
        <taxon>Araneidae</taxon>
        <taxon>Larinioides</taxon>
    </lineage>
</organism>
<accession>A0AAV2B2C3</accession>
<dbReference type="AlphaFoldDB" id="A0AAV2B2C3"/>
<dbReference type="Proteomes" id="UP001497382">
    <property type="component" value="Unassembled WGS sequence"/>
</dbReference>
<evidence type="ECO:0000313" key="2">
    <source>
        <dbReference type="Proteomes" id="UP001497382"/>
    </source>
</evidence>
<gene>
    <name evidence="1" type="ORF">LARSCL_LOCUS16348</name>
</gene>
<protein>
    <submittedName>
        <fullName evidence="1">Uncharacterized protein</fullName>
    </submittedName>
</protein>
<comment type="caution">
    <text evidence="1">The sequence shown here is derived from an EMBL/GenBank/DDBJ whole genome shotgun (WGS) entry which is preliminary data.</text>
</comment>
<sequence length="96" mass="11001">MRKLRQAIAKRCNNFQNKCTNVIVAYLQGLAFETVFQYKEPIFTCTLTLKVTMGLSQSCCNRQEMLFNCKLSPQSPILDANCPTKETVFVMLLTRL</sequence>
<evidence type="ECO:0000313" key="1">
    <source>
        <dbReference type="EMBL" id="CAL1290217.1"/>
    </source>
</evidence>
<keyword evidence="2" id="KW-1185">Reference proteome</keyword>